<evidence type="ECO:0000256" key="1">
    <source>
        <dbReference type="ARBA" id="ARBA00022723"/>
    </source>
</evidence>
<accession>A0AAD5KGI1</accession>
<reference evidence="10" key="1">
    <citation type="journal article" date="2022" name="IScience">
        <title>Evolution of zygomycete secretomes and the origins of terrestrial fungal ecologies.</title>
        <authorList>
            <person name="Chang Y."/>
            <person name="Wang Y."/>
            <person name="Mondo S."/>
            <person name="Ahrendt S."/>
            <person name="Andreopoulos W."/>
            <person name="Barry K."/>
            <person name="Beard J."/>
            <person name="Benny G.L."/>
            <person name="Blankenship S."/>
            <person name="Bonito G."/>
            <person name="Cuomo C."/>
            <person name="Desiro A."/>
            <person name="Gervers K.A."/>
            <person name="Hundley H."/>
            <person name="Kuo A."/>
            <person name="LaButti K."/>
            <person name="Lang B.F."/>
            <person name="Lipzen A."/>
            <person name="O'Donnell K."/>
            <person name="Pangilinan J."/>
            <person name="Reynolds N."/>
            <person name="Sandor L."/>
            <person name="Smith M.E."/>
            <person name="Tsang A."/>
            <person name="Grigoriev I.V."/>
            <person name="Stajich J.E."/>
            <person name="Spatafora J.W."/>
        </authorList>
    </citation>
    <scope>NUCLEOTIDE SEQUENCE</scope>
    <source>
        <strain evidence="10">RSA 2281</strain>
    </source>
</reference>
<feature type="domain" description="Myb-like" evidence="7">
    <location>
        <begin position="210"/>
        <end position="266"/>
    </location>
</feature>
<dbReference type="Gene3D" id="1.10.10.60">
    <property type="entry name" value="Homeodomain-like"/>
    <property type="match status" value="1"/>
</dbReference>
<comment type="caution">
    <text evidence="10">The sequence shown here is derived from an EMBL/GenBank/DDBJ whole genome shotgun (WGS) entry which is preliminary data.</text>
</comment>
<dbReference type="SMART" id="SM00291">
    <property type="entry name" value="ZnF_ZZ"/>
    <property type="match status" value="1"/>
</dbReference>
<feature type="coiled-coil region" evidence="5">
    <location>
        <begin position="6"/>
        <end position="40"/>
    </location>
</feature>
<dbReference type="InterPro" id="IPR043145">
    <property type="entry name" value="Znf_ZZ_sf"/>
</dbReference>
<feature type="domain" description="HTH myb-type" evidence="9">
    <location>
        <begin position="216"/>
        <end position="270"/>
    </location>
</feature>
<dbReference type="PROSITE" id="PS50090">
    <property type="entry name" value="MYB_LIKE"/>
    <property type="match status" value="1"/>
</dbReference>
<feature type="compositionally biased region" description="Low complexity" evidence="6">
    <location>
        <begin position="183"/>
        <end position="198"/>
    </location>
</feature>
<dbReference type="GO" id="GO:0008270">
    <property type="term" value="F:zinc ion binding"/>
    <property type="evidence" value="ECO:0007669"/>
    <property type="project" value="UniProtKB-KW"/>
</dbReference>
<feature type="non-terminal residue" evidence="10">
    <location>
        <position position="443"/>
    </location>
</feature>
<gene>
    <name evidence="10" type="ORF">BDA99DRAFT_433354</name>
</gene>
<keyword evidence="11" id="KW-1185">Reference proteome</keyword>
<organism evidence="10 11">
    <name type="scientific">Phascolomyces articulosus</name>
    <dbReference type="NCBI Taxonomy" id="60185"/>
    <lineage>
        <taxon>Eukaryota</taxon>
        <taxon>Fungi</taxon>
        <taxon>Fungi incertae sedis</taxon>
        <taxon>Mucoromycota</taxon>
        <taxon>Mucoromycotina</taxon>
        <taxon>Mucoromycetes</taxon>
        <taxon>Mucorales</taxon>
        <taxon>Lichtheimiaceae</taxon>
        <taxon>Phascolomyces</taxon>
    </lineage>
</organism>
<name>A0AAD5KGI1_9FUNG</name>
<keyword evidence="2 4" id="KW-0863">Zinc-finger</keyword>
<dbReference type="SUPFAM" id="SSF57850">
    <property type="entry name" value="RING/U-box"/>
    <property type="match status" value="1"/>
</dbReference>
<dbReference type="InterPro" id="IPR000433">
    <property type="entry name" value="Znf_ZZ"/>
</dbReference>
<reference evidence="10" key="2">
    <citation type="submission" date="2023-02" db="EMBL/GenBank/DDBJ databases">
        <authorList>
            <consortium name="DOE Joint Genome Institute"/>
            <person name="Mondo S.J."/>
            <person name="Chang Y."/>
            <person name="Wang Y."/>
            <person name="Ahrendt S."/>
            <person name="Andreopoulos W."/>
            <person name="Barry K."/>
            <person name="Beard J."/>
            <person name="Benny G.L."/>
            <person name="Blankenship S."/>
            <person name="Bonito G."/>
            <person name="Cuomo C."/>
            <person name="Desiro A."/>
            <person name="Gervers K.A."/>
            <person name="Hundley H."/>
            <person name="Kuo A."/>
            <person name="LaButti K."/>
            <person name="Lang B.F."/>
            <person name="Lipzen A."/>
            <person name="O'Donnell K."/>
            <person name="Pangilinan J."/>
            <person name="Reynolds N."/>
            <person name="Sandor L."/>
            <person name="Smith M.W."/>
            <person name="Tsang A."/>
            <person name="Grigoriev I.V."/>
            <person name="Stajich J.E."/>
            <person name="Spatafora J.W."/>
        </authorList>
    </citation>
    <scope>NUCLEOTIDE SEQUENCE</scope>
    <source>
        <strain evidence="10">RSA 2281</strain>
    </source>
</reference>
<dbReference type="SUPFAM" id="SSF46689">
    <property type="entry name" value="Homeodomain-like"/>
    <property type="match status" value="1"/>
</dbReference>
<dbReference type="Pfam" id="PF00249">
    <property type="entry name" value="Myb_DNA-binding"/>
    <property type="match status" value="1"/>
</dbReference>
<feature type="domain" description="ZZ-type" evidence="8">
    <location>
        <begin position="392"/>
        <end position="443"/>
    </location>
</feature>
<proteinExistence type="predicted"/>
<evidence type="ECO:0000256" key="5">
    <source>
        <dbReference type="SAM" id="Coils"/>
    </source>
</evidence>
<feature type="compositionally biased region" description="Polar residues" evidence="6">
    <location>
        <begin position="199"/>
        <end position="218"/>
    </location>
</feature>
<dbReference type="EMBL" id="JAIXMP010000006">
    <property type="protein sequence ID" value="KAI9271550.1"/>
    <property type="molecule type" value="Genomic_DNA"/>
</dbReference>
<dbReference type="InterPro" id="IPR001005">
    <property type="entry name" value="SANT/Myb"/>
</dbReference>
<evidence type="ECO:0000313" key="11">
    <source>
        <dbReference type="Proteomes" id="UP001209540"/>
    </source>
</evidence>
<evidence type="ECO:0000256" key="4">
    <source>
        <dbReference type="PROSITE-ProRule" id="PRU00228"/>
    </source>
</evidence>
<sequence>FFFCSYQSTLNALNLLRHQLKKATQDIDTLNTLKKEALENPYEFLVDLKEKKSSRRRVPKLQKIASAPVVDWSKYRFLPDSRIAEQTAYLSSLAQNINKPSQAYRSILDHSGPFYRQESNSPSNAVNYLQQETARVSRVVRELPSRAGSVSEGSDRESDDETMKNDSGLGKGKGKRRTSIVQTGTTNTTTTATTTTPTESVSGSDSLETRTPTYNQPWTDEEQHRLEELLEIYPDEPVQAQRFNKISKALGTRSARQVASRVQKYFIKLAKLGLPVPGRVSIPPSSTAKISRGGGVRRGKISKVKTKTGGAIGSSSAMRTSGSGYNSVVSGGITSTRISGAHYLTTHGPPSALMSDDEEDNEVKQAMLNATNSKTADVVVIGDTGASEVIIHEGYACDGCGTEPIMGVRYKCTVCDISEEIDLCSKCMAAGAFQNGMFISILS</sequence>
<dbReference type="InterPro" id="IPR037830">
    <property type="entry name" value="ZZZ3"/>
</dbReference>
<evidence type="ECO:0000256" key="2">
    <source>
        <dbReference type="ARBA" id="ARBA00022771"/>
    </source>
</evidence>
<feature type="compositionally biased region" description="Basic and acidic residues" evidence="6">
    <location>
        <begin position="153"/>
        <end position="164"/>
    </location>
</feature>
<dbReference type="PANTHER" id="PTHR22705:SF0">
    <property type="entry name" value="ZZ-TYPE ZINC FINGER-CONTAINING PROTEIN 3"/>
    <property type="match status" value="1"/>
</dbReference>
<dbReference type="PANTHER" id="PTHR22705">
    <property type="entry name" value="ZINC FINGER, ZZ DOMAIN CONTAINING 3"/>
    <property type="match status" value="1"/>
</dbReference>
<dbReference type="InterPro" id="IPR009057">
    <property type="entry name" value="Homeodomain-like_sf"/>
</dbReference>
<evidence type="ECO:0000313" key="10">
    <source>
        <dbReference type="EMBL" id="KAI9271550.1"/>
    </source>
</evidence>
<dbReference type="Gene3D" id="3.30.60.90">
    <property type="match status" value="1"/>
</dbReference>
<evidence type="ECO:0008006" key="12">
    <source>
        <dbReference type="Google" id="ProtNLM"/>
    </source>
</evidence>
<feature type="region of interest" description="Disordered" evidence="6">
    <location>
        <begin position="140"/>
        <end position="220"/>
    </location>
</feature>
<evidence type="ECO:0000259" key="7">
    <source>
        <dbReference type="PROSITE" id="PS50090"/>
    </source>
</evidence>
<dbReference type="SMART" id="SM00717">
    <property type="entry name" value="SANT"/>
    <property type="match status" value="1"/>
</dbReference>
<dbReference type="InterPro" id="IPR017930">
    <property type="entry name" value="Myb_dom"/>
</dbReference>
<evidence type="ECO:0000259" key="8">
    <source>
        <dbReference type="PROSITE" id="PS50135"/>
    </source>
</evidence>
<protein>
    <recommendedName>
        <fullName evidence="12">ZZ-type zinc finger-containing protein 3</fullName>
    </recommendedName>
</protein>
<dbReference type="Proteomes" id="UP001209540">
    <property type="component" value="Unassembled WGS sequence"/>
</dbReference>
<keyword evidence="1" id="KW-0479">Metal-binding</keyword>
<keyword evidence="3" id="KW-0862">Zinc</keyword>
<evidence type="ECO:0000256" key="6">
    <source>
        <dbReference type="SAM" id="MobiDB-lite"/>
    </source>
</evidence>
<dbReference type="Pfam" id="PF00569">
    <property type="entry name" value="ZZ"/>
    <property type="match status" value="1"/>
</dbReference>
<keyword evidence="5" id="KW-0175">Coiled coil</keyword>
<dbReference type="PROSITE" id="PS51294">
    <property type="entry name" value="HTH_MYB"/>
    <property type="match status" value="1"/>
</dbReference>
<dbReference type="CDD" id="cd02249">
    <property type="entry name" value="ZZ"/>
    <property type="match status" value="1"/>
</dbReference>
<dbReference type="PROSITE" id="PS50135">
    <property type="entry name" value="ZF_ZZ_2"/>
    <property type="match status" value="1"/>
</dbReference>
<evidence type="ECO:0000256" key="3">
    <source>
        <dbReference type="ARBA" id="ARBA00022833"/>
    </source>
</evidence>
<evidence type="ECO:0000259" key="9">
    <source>
        <dbReference type="PROSITE" id="PS51294"/>
    </source>
</evidence>
<dbReference type="AlphaFoldDB" id="A0AAD5KGI1"/>
<dbReference type="CDD" id="cd00167">
    <property type="entry name" value="SANT"/>
    <property type="match status" value="1"/>
</dbReference>